<evidence type="ECO:0000256" key="3">
    <source>
        <dbReference type="ARBA" id="ARBA00022833"/>
    </source>
</evidence>
<keyword evidence="3 7" id="KW-0862">Zinc</keyword>
<feature type="binding site" evidence="7">
    <location>
        <position position="95"/>
    </location>
    <ligand>
        <name>Zn(2+)</name>
        <dbReference type="ChEBI" id="CHEBI:29105"/>
    </ligand>
</feature>
<keyword evidence="6" id="KW-0804">Transcription</keyword>
<dbReference type="GO" id="GO:0003700">
    <property type="term" value="F:DNA-binding transcription factor activity"/>
    <property type="evidence" value="ECO:0007669"/>
    <property type="project" value="InterPro"/>
</dbReference>
<name>A0A2N5ZFG7_MUIH1</name>
<feature type="binding site" evidence="7">
    <location>
        <position position="130"/>
    </location>
    <ligand>
        <name>Zn(2+)</name>
        <dbReference type="ChEBI" id="CHEBI:29105"/>
    </ligand>
</feature>
<dbReference type="Gene3D" id="3.30.1490.190">
    <property type="match status" value="1"/>
</dbReference>
<comment type="similarity">
    <text evidence="1">Belongs to the Fur family.</text>
</comment>
<keyword evidence="2" id="KW-0678">Repressor</keyword>
<keyword evidence="5" id="KW-0238">DNA-binding</keyword>
<dbReference type="PANTHER" id="PTHR33202:SF8">
    <property type="entry name" value="PEROXIDE-RESPONSIVE REPRESSOR PERR"/>
    <property type="match status" value="1"/>
</dbReference>
<dbReference type="InterPro" id="IPR036390">
    <property type="entry name" value="WH_DNA-bd_sf"/>
</dbReference>
<comment type="cofactor">
    <cofactor evidence="7">
        <name>Zn(2+)</name>
        <dbReference type="ChEBI" id="CHEBI:29105"/>
    </cofactor>
    <text evidence="7">Binds 1 zinc ion per subunit.</text>
</comment>
<keyword evidence="7" id="KW-0479">Metal-binding</keyword>
<reference evidence="8 9" key="1">
    <citation type="submission" date="2017-11" db="EMBL/GenBank/DDBJ databases">
        <title>Genome-resolved metagenomics identifies genetic mobility, metabolic interactions, and unexpected diversity in perchlorate-reducing communities.</title>
        <authorList>
            <person name="Barnum T.P."/>
            <person name="Figueroa I.A."/>
            <person name="Carlstrom C.I."/>
            <person name="Lucas L.N."/>
            <person name="Engelbrektson A.L."/>
            <person name="Coates J.D."/>
        </authorList>
    </citation>
    <scope>NUCLEOTIDE SEQUENCE [LARGE SCALE GENOMIC DNA]</scope>
    <source>
        <strain evidence="8">BM706</strain>
    </source>
</reference>
<evidence type="ECO:0000256" key="1">
    <source>
        <dbReference type="ARBA" id="ARBA00007957"/>
    </source>
</evidence>
<dbReference type="InterPro" id="IPR036388">
    <property type="entry name" value="WH-like_DNA-bd_sf"/>
</dbReference>
<gene>
    <name evidence="8" type="ORF">C0601_07700</name>
</gene>
<evidence type="ECO:0000313" key="8">
    <source>
        <dbReference type="EMBL" id="PLX17455.1"/>
    </source>
</evidence>
<sequence>MTRNAEKELRAKDIRPSYQRKRILEYLWETKSHPTADDIYQKLHPEIPTLSRTTVYNTLRLFEKHNIIQSVVIESNEMRFDGDVSTHGHFKCLDCQKVLDIPVKDKFKFDLKDSIVMETHIYFRGICPACRKERI</sequence>
<dbReference type="Proteomes" id="UP000234857">
    <property type="component" value="Unassembled WGS sequence"/>
</dbReference>
<dbReference type="Pfam" id="PF01475">
    <property type="entry name" value="FUR"/>
    <property type="match status" value="1"/>
</dbReference>
<dbReference type="AlphaFoldDB" id="A0A2N5ZFG7"/>
<dbReference type="InterPro" id="IPR043135">
    <property type="entry name" value="Fur_C"/>
</dbReference>
<dbReference type="GO" id="GO:0045892">
    <property type="term" value="P:negative regulation of DNA-templated transcription"/>
    <property type="evidence" value="ECO:0007669"/>
    <property type="project" value="TreeGrafter"/>
</dbReference>
<dbReference type="CDD" id="cd07153">
    <property type="entry name" value="Fur_like"/>
    <property type="match status" value="1"/>
</dbReference>
<feature type="binding site" evidence="7">
    <location>
        <position position="127"/>
    </location>
    <ligand>
        <name>Zn(2+)</name>
        <dbReference type="ChEBI" id="CHEBI:29105"/>
    </ligand>
</feature>
<dbReference type="EMBL" id="PKTG01000087">
    <property type="protein sequence ID" value="PLX17455.1"/>
    <property type="molecule type" value="Genomic_DNA"/>
</dbReference>
<dbReference type="GO" id="GO:1900376">
    <property type="term" value="P:regulation of secondary metabolite biosynthetic process"/>
    <property type="evidence" value="ECO:0007669"/>
    <property type="project" value="TreeGrafter"/>
</dbReference>
<dbReference type="GO" id="GO:0000976">
    <property type="term" value="F:transcription cis-regulatory region binding"/>
    <property type="evidence" value="ECO:0007669"/>
    <property type="project" value="TreeGrafter"/>
</dbReference>
<protein>
    <submittedName>
        <fullName evidence="8">Transcriptional repressor</fullName>
    </submittedName>
</protein>
<dbReference type="SUPFAM" id="SSF46785">
    <property type="entry name" value="Winged helix' DNA-binding domain"/>
    <property type="match status" value="1"/>
</dbReference>
<evidence type="ECO:0000256" key="7">
    <source>
        <dbReference type="PIRSR" id="PIRSR602481-1"/>
    </source>
</evidence>
<comment type="caution">
    <text evidence="8">The sequence shown here is derived from an EMBL/GenBank/DDBJ whole genome shotgun (WGS) entry which is preliminary data.</text>
</comment>
<evidence type="ECO:0000313" key="9">
    <source>
        <dbReference type="Proteomes" id="UP000234857"/>
    </source>
</evidence>
<dbReference type="Gene3D" id="1.10.10.10">
    <property type="entry name" value="Winged helix-like DNA-binding domain superfamily/Winged helix DNA-binding domain"/>
    <property type="match status" value="1"/>
</dbReference>
<keyword evidence="4" id="KW-0805">Transcription regulation</keyword>
<evidence type="ECO:0000256" key="2">
    <source>
        <dbReference type="ARBA" id="ARBA00022491"/>
    </source>
</evidence>
<dbReference type="InterPro" id="IPR002481">
    <property type="entry name" value="FUR"/>
</dbReference>
<evidence type="ECO:0000256" key="6">
    <source>
        <dbReference type="ARBA" id="ARBA00023163"/>
    </source>
</evidence>
<dbReference type="PANTHER" id="PTHR33202">
    <property type="entry name" value="ZINC UPTAKE REGULATION PROTEIN"/>
    <property type="match status" value="1"/>
</dbReference>
<dbReference type="GO" id="GO:0008270">
    <property type="term" value="F:zinc ion binding"/>
    <property type="evidence" value="ECO:0007669"/>
    <property type="project" value="TreeGrafter"/>
</dbReference>
<proteinExistence type="inferred from homology"/>
<evidence type="ECO:0000256" key="5">
    <source>
        <dbReference type="ARBA" id="ARBA00023125"/>
    </source>
</evidence>
<accession>A0A2N5ZFG7</accession>
<evidence type="ECO:0000256" key="4">
    <source>
        <dbReference type="ARBA" id="ARBA00023015"/>
    </source>
</evidence>
<organism evidence="8 9">
    <name type="scientific">Muiribacterium halophilum</name>
    <dbReference type="NCBI Taxonomy" id="2053465"/>
    <lineage>
        <taxon>Bacteria</taxon>
        <taxon>Candidatus Muiribacteriota</taxon>
        <taxon>Candidatus Muiribacteriia</taxon>
        <taxon>Candidatus Muiribacteriales</taxon>
        <taxon>Candidatus Muiribacteriaceae</taxon>
        <taxon>Candidatus Muiribacterium</taxon>
    </lineage>
</organism>
<feature type="binding site" evidence="7">
    <location>
        <position position="92"/>
    </location>
    <ligand>
        <name>Zn(2+)</name>
        <dbReference type="ChEBI" id="CHEBI:29105"/>
    </ligand>
</feature>